<protein>
    <submittedName>
        <fullName evidence="2">Uncharacterized protein</fullName>
    </submittedName>
</protein>
<evidence type="ECO:0000313" key="3">
    <source>
        <dbReference type="Proteomes" id="UP000035514"/>
    </source>
</evidence>
<dbReference type="Proteomes" id="UP000035514">
    <property type="component" value="Unassembled WGS sequence"/>
</dbReference>
<evidence type="ECO:0000313" key="2">
    <source>
        <dbReference type="EMBL" id="KLD96143.1"/>
    </source>
</evidence>
<accession>A0A0G9JPH7</accession>
<dbReference type="RefSeq" id="WP_046997439.1">
    <property type="nucleotide sequence ID" value="NZ_JAIQ01000172.1"/>
</dbReference>
<reference evidence="2 3" key="1">
    <citation type="submission" date="2014-01" db="EMBL/GenBank/DDBJ databases">
        <title>Development of a Comparative Genomic Fingerprinting Assay for High Resolution Genotyping of Arcobacter butzleri.</title>
        <authorList>
            <person name="Webb A.L."/>
            <person name="Inglis G.D."/>
            <person name="Kruczkiewicz P."/>
            <person name="Selinger L.B."/>
            <person name="Taboada E.N."/>
        </authorList>
    </citation>
    <scope>NUCLEOTIDE SEQUENCE [LARGE SCALE GENOMIC DNA]</scope>
    <source>
        <strain evidence="2 3">L348</strain>
    </source>
</reference>
<proteinExistence type="predicted"/>
<comment type="caution">
    <text evidence="2">The sequence shown here is derived from an EMBL/GenBank/DDBJ whole genome shotgun (WGS) entry which is preliminary data.</text>
</comment>
<dbReference type="PATRIC" id="fig|1447256.3.peg.2417"/>
<name>A0A0G9JPH7_9BACT</name>
<evidence type="ECO:0000256" key="1">
    <source>
        <dbReference type="SAM" id="MobiDB-lite"/>
    </source>
</evidence>
<feature type="region of interest" description="Disordered" evidence="1">
    <location>
        <begin position="30"/>
        <end position="50"/>
    </location>
</feature>
<dbReference type="EMBL" id="JAIQ01000172">
    <property type="protein sequence ID" value="KLD96143.1"/>
    <property type="molecule type" value="Genomic_DNA"/>
</dbReference>
<sequence length="123" mass="13855">MSSADNIINDFNIGFLKTADSLRSRINFQENSESSSYEETLNQVSSSPIDPSNNYLQVNNFALDRQNIVIPEKVDIDTASVQETNVNTQEEEQLSYKNDFLKNMGVDLQNKAELMRALLSSAE</sequence>
<gene>
    <name evidence="2" type="ORF">AA20_12340</name>
</gene>
<dbReference type="AlphaFoldDB" id="A0A0G9JPH7"/>
<organism evidence="2 3">
    <name type="scientific">Aliarcobacter butzleri L348</name>
    <dbReference type="NCBI Taxonomy" id="1447256"/>
    <lineage>
        <taxon>Bacteria</taxon>
        <taxon>Pseudomonadati</taxon>
        <taxon>Campylobacterota</taxon>
        <taxon>Epsilonproteobacteria</taxon>
        <taxon>Campylobacterales</taxon>
        <taxon>Arcobacteraceae</taxon>
        <taxon>Aliarcobacter</taxon>
    </lineage>
</organism>